<dbReference type="EMBL" id="GIBP01008863">
    <property type="protein sequence ID" value="NDV37832.1"/>
    <property type="molecule type" value="Transcribed_RNA"/>
</dbReference>
<organism evidence="1">
    <name type="scientific">Arcella intermedia</name>
    <dbReference type="NCBI Taxonomy" id="1963864"/>
    <lineage>
        <taxon>Eukaryota</taxon>
        <taxon>Amoebozoa</taxon>
        <taxon>Tubulinea</taxon>
        <taxon>Elardia</taxon>
        <taxon>Arcellinida</taxon>
        <taxon>Sphaerothecina</taxon>
        <taxon>Arcellidae</taxon>
        <taxon>Arcella</taxon>
    </lineage>
</organism>
<dbReference type="AlphaFoldDB" id="A0A6B2LL51"/>
<reference evidence="1" key="1">
    <citation type="journal article" date="2020" name="J. Eukaryot. Microbiol.">
        <title>De novo Sequencing, Assembly and Annotation of the Transcriptome for the Free-Living Testate Amoeba Arcella intermedia.</title>
        <authorList>
            <person name="Ribeiro G.M."/>
            <person name="Porfirio-Sousa A.L."/>
            <person name="Maurer-Alcala X.X."/>
            <person name="Katz L.A."/>
            <person name="Lahr D.J.G."/>
        </authorList>
    </citation>
    <scope>NUCLEOTIDE SEQUENCE</scope>
</reference>
<evidence type="ECO:0000313" key="1">
    <source>
        <dbReference type="EMBL" id="NDV37832.1"/>
    </source>
</evidence>
<sequence length="139" mass="15822">MESSSKIPCSIHHLSWSTYKYKARCPMISTLVKQLLHIRSSVVHRRRRRRSIFSSTSNMNTEVQLDARMLSNIHQVSEIIHEPLPFVVTGDRPDHDNSLESASLLLLGSEDVLEDTNDRGDTDTSRYEEEGSVTVVVEI</sequence>
<protein>
    <submittedName>
        <fullName evidence="1">Uncharacterized protein</fullName>
    </submittedName>
</protein>
<name>A0A6B2LL51_9EUKA</name>
<accession>A0A6B2LL51</accession>
<proteinExistence type="predicted"/>